<evidence type="ECO:0000256" key="1">
    <source>
        <dbReference type="ARBA" id="ARBA00004496"/>
    </source>
</evidence>
<dbReference type="SUPFAM" id="SSF52821">
    <property type="entry name" value="Rhodanese/Cell cycle control phosphatase"/>
    <property type="match status" value="1"/>
</dbReference>
<dbReference type="EC" id="2.8.1.4" evidence="11"/>
<comment type="function">
    <text evidence="11">Catalyzes the ATP-dependent transfer of a sulfur to tRNA to produce 4-thiouridine in position 8 of tRNAs, which functions as a near-UV photosensor. Also catalyzes the transfer of sulfur to the sulfur carrier protein ThiS, forming ThiS-thiocarboxylate. This is a step in the synthesis of thiazole, in the thiamine biosynthesis pathway. The sulfur is donated as persulfide by IscS.</text>
</comment>
<dbReference type="InterPro" id="IPR020536">
    <property type="entry name" value="ThiI_AANH"/>
</dbReference>
<evidence type="ECO:0000256" key="5">
    <source>
        <dbReference type="ARBA" id="ARBA00022741"/>
    </source>
</evidence>
<dbReference type="EMBL" id="MFGX01000014">
    <property type="protein sequence ID" value="OGF57350.1"/>
    <property type="molecule type" value="Genomic_DNA"/>
</dbReference>
<dbReference type="SMART" id="SM00981">
    <property type="entry name" value="THUMP"/>
    <property type="match status" value="1"/>
</dbReference>
<comment type="caution">
    <text evidence="14">The sequence shown here is derived from an EMBL/GenBank/DDBJ whole genome shotgun (WGS) entry which is preliminary data.</text>
</comment>
<dbReference type="Gene3D" id="3.40.250.10">
    <property type="entry name" value="Rhodanese-like domain"/>
    <property type="match status" value="1"/>
</dbReference>
<feature type="binding site" evidence="11">
    <location>
        <position position="291"/>
    </location>
    <ligand>
        <name>ATP</name>
        <dbReference type="ChEBI" id="CHEBI:30616"/>
    </ligand>
</feature>
<dbReference type="InterPro" id="IPR049962">
    <property type="entry name" value="THUMP_ThiI"/>
</dbReference>
<dbReference type="InterPro" id="IPR014729">
    <property type="entry name" value="Rossmann-like_a/b/a_fold"/>
</dbReference>
<keyword evidence="8 11" id="KW-0784">Thiamine biosynthesis</keyword>
<dbReference type="CDD" id="cd00158">
    <property type="entry name" value="RHOD"/>
    <property type="match status" value="1"/>
</dbReference>
<dbReference type="UniPathway" id="UPA00060"/>
<keyword evidence="6 11" id="KW-0067">ATP-binding</keyword>
<dbReference type="SUPFAM" id="SSF52402">
    <property type="entry name" value="Adenine nucleotide alpha hydrolases-like"/>
    <property type="match status" value="1"/>
</dbReference>
<feature type="binding site" evidence="11">
    <location>
        <begin position="178"/>
        <end position="179"/>
    </location>
    <ligand>
        <name>ATP</name>
        <dbReference type="ChEBI" id="CHEBI:30616"/>
    </ligand>
</feature>
<proteinExistence type="inferred from homology"/>
<dbReference type="InterPro" id="IPR049961">
    <property type="entry name" value="ThiI_N"/>
</dbReference>
<evidence type="ECO:0000256" key="11">
    <source>
        <dbReference type="HAMAP-Rule" id="MF_00021"/>
    </source>
</evidence>
<dbReference type="InterPro" id="IPR054173">
    <property type="entry name" value="ThiI_fer"/>
</dbReference>
<comment type="subcellular location">
    <subcellularLocation>
        <location evidence="1 11">Cytoplasm</location>
    </subcellularLocation>
</comment>
<evidence type="ECO:0000256" key="6">
    <source>
        <dbReference type="ARBA" id="ARBA00022840"/>
    </source>
</evidence>
<dbReference type="PANTHER" id="PTHR43209">
    <property type="entry name" value="TRNA SULFURTRANSFERASE"/>
    <property type="match status" value="1"/>
</dbReference>
<dbReference type="Pfam" id="PF00581">
    <property type="entry name" value="Rhodanese"/>
    <property type="match status" value="1"/>
</dbReference>
<evidence type="ECO:0000256" key="2">
    <source>
        <dbReference type="ARBA" id="ARBA00022490"/>
    </source>
</evidence>
<evidence type="ECO:0000256" key="10">
    <source>
        <dbReference type="ARBA" id="ARBA00023284"/>
    </source>
</evidence>
<feature type="domain" description="THUMP" evidence="13">
    <location>
        <begin position="55"/>
        <end position="160"/>
    </location>
</feature>
<feature type="binding site" evidence="11">
    <location>
        <position position="282"/>
    </location>
    <ligand>
        <name>ATP</name>
        <dbReference type="ChEBI" id="CHEBI:30616"/>
    </ligand>
</feature>
<dbReference type="GO" id="GO:0140741">
    <property type="term" value="F:tRNA-uracil-4 sulfurtransferase activity"/>
    <property type="evidence" value="ECO:0007669"/>
    <property type="project" value="UniProtKB-EC"/>
</dbReference>
<keyword evidence="7 11" id="KW-0694">RNA-binding</keyword>
<dbReference type="Gene3D" id="3.40.50.620">
    <property type="entry name" value="HUPs"/>
    <property type="match status" value="1"/>
</dbReference>
<dbReference type="HAMAP" id="MF_00021">
    <property type="entry name" value="ThiI"/>
    <property type="match status" value="1"/>
</dbReference>
<dbReference type="GO" id="GO:0009228">
    <property type="term" value="P:thiamine biosynthetic process"/>
    <property type="evidence" value="ECO:0007669"/>
    <property type="project" value="UniProtKB-KW"/>
</dbReference>
<dbReference type="Pfam" id="PF22025">
    <property type="entry name" value="ThiI_fer"/>
    <property type="match status" value="1"/>
</dbReference>
<dbReference type="InterPro" id="IPR036873">
    <property type="entry name" value="Rhodanese-like_dom_sf"/>
</dbReference>
<evidence type="ECO:0000313" key="15">
    <source>
        <dbReference type="Proteomes" id="UP000179157"/>
    </source>
</evidence>
<evidence type="ECO:0000259" key="12">
    <source>
        <dbReference type="PROSITE" id="PS50206"/>
    </source>
</evidence>
<evidence type="ECO:0000256" key="4">
    <source>
        <dbReference type="ARBA" id="ARBA00022679"/>
    </source>
</evidence>
<organism evidence="14 15">
    <name type="scientific">Fraserbacteria sp. (strain RBG_16_55_9)</name>
    <dbReference type="NCBI Taxonomy" id="1817864"/>
    <lineage>
        <taxon>Bacteria</taxon>
        <taxon>Candidatus Fraseribacteriota</taxon>
    </lineage>
</organism>
<comment type="catalytic activity">
    <reaction evidence="11">
        <text>[ThiI sulfur-carrier protein]-S-sulfanyl-L-cysteine + a uridine in tRNA + 2 reduced [2Fe-2S]-[ferredoxin] + ATP + H(+) = [ThiI sulfur-carrier protein]-L-cysteine + a 4-thiouridine in tRNA + 2 oxidized [2Fe-2S]-[ferredoxin] + AMP + diphosphate</text>
        <dbReference type="Rhea" id="RHEA:24176"/>
        <dbReference type="Rhea" id="RHEA-COMP:10000"/>
        <dbReference type="Rhea" id="RHEA-COMP:10001"/>
        <dbReference type="Rhea" id="RHEA-COMP:13337"/>
        <dbReference type="Rhea" id="RHEA-COMP:13338"/>
        <dbReference type="Rhea" id="RHEA-COMP:13339"/>
        <dbReference type="Rhea" id="RHEA-COMP:13340"/>
        <dbReference type="ChEBI" id="CHEBI:15378"/>
        <dbReference type="ChEBI" id="CHEBI:29950"/>
        <dbReference type="ChEBI" id="CHEBI:30616"/>
        <dbReference type="ChEBI" id="CHEBI:33019"/>
        <dbReference type="ChEBI" id="CHEBI:33737"/>
        <dbReference type="ChEBI" id="CHEBI:33738"/>
        <dbReference type="ChEBI" id="CHEBI:61963"/>
        <dbReference type="ChEBI" id="CHEBI:65315"/>
        <dbReference type="ChEBI" id="CHEBI:136798"/>
        <dbReference type="ChEBI" id="CHEBI:456215"/>
        <dbReference type="EC" id="2.8.1.4"/>
    </reaction>
</comment>
<evidence type="ECO:0000256" key="8">
    <source>
        <dbReference type="ARBA" id="ARBA00022977"/>
    </source>
</evidence>
<dbReference type="PROSITE" id="PS50206">
    <property type="entry name" value="RHODANESE_3"/>
    <property type="match status" value="1"/>
</dbReference>
<protein>
    <recommendedName>
        <fullName evidence="11">tRNA sulfurtransferase</fullName>
        <ecNumber evidence="11">2.8.1.4</ecNumber>
    </recommendedName>
    <alternativeName>
        <fullName evidence="11">Sulfur carrier protein ThiS sulfurtransferase</fullName>
    </alternativeName>
    <alternativeName>
        <fullName evidence="11">Thiamine biosynthesis protein ThiI</fullName>
    </alternativeName>
    <alternativeName>
        <fullName evidence="11">tRNA 4-thiouridine synthase</fullName>
    </alternativeName>
</protein>
<dbReference type="InterPro" id="IPR001763">
    <property type="entry name" value="Rhodanese-like_dom"/>
</dbReference>
<dbReference type="InterPro" id="IPR050102">
    <property type="entry name" value="tRNA_sulfurtransferase_ThiI"/>
</dbReference>
<dbReference type="CDD" id="cd01712">
    <property type="entry name" value="PPase_ThiI"/>
    <property type="match status" value="1"/>
</dbReference>
<dbReference type="GO" id="GO:0000049">
    <property type="term" value="F:tRNA binding"/>
    <property type="evidence" value="ECO:0007669"/>
    <property type="project" value="UniProtKB-UniRule"/>
</dbReference>
<gene>
    <name evidence="11" type="primary">thiI</name>
    <name evidence="14" type="ORF">A2Z21_02380</name>
</gene>
<dbReference type="PROSITE" id="PS51165">
    <property type="entry name" value="THUMP"/>
    <property type="match status" value="1"/>
</dbReference>
<dbReference type="GO" id="GO:0005524">
    <property type="term" value="F:ATP binding"/>
    <property type="evidence" value="ECO:0007669"/>
    <property type="project" value="UniProtKB-UniRule"/>
</dbReference>
<dbReference type="CDD" id="cd11716">
    <property type="entry name" value="THUMP_ThiI"/>
    <property type="match status" value="1"/>
</dbReference>
<evidence type="ECO:0000259" key="13">
    <source>
        <dbReference type="PROSITE" id="PS51165"/>
    </source>
</evidence>
<dbReference type="InterPro" id="IPR004114">
    <property type="entry name" value="THUMP_dom"/>
</dbReference>
<comment type="similarity">
    <text evidence="11">Belongs to the ThiI family.</text>
</comment>
<keyword evidence="10" id="KW-0676">Redox-active center</keyword>
<evidence type="ECO:0000256" key="3">
    <source>
        <dbReference type="ARBA" id="ARBA00022555"/>
    </source>
</evidence>
<evidence type="ECO:0000256" key="9">
    <source>
        <dbReference type="ARBA" id="ARBA00023157"/>
    </source>
</evidence>
<comment type="caution">
    <text evidence="11">Lacks conserved residue(s) required for the propagation of feature annotation.</text>
</comment>
<accession>A0A1F5V1R5</accession>
<feature type="binding site" evidence="11">
    <location>
        <position position="260"/>
    </location>
    <ligand>
        <name>ATP</name>
        <dbReference type="ChEBI" id="CHEBI:30616"/>
    </ligand>
</feature>
<evidence type="ECO:0000256" key="7">
    <source>
        <dbReference type="ARBA" id="ARBA00022884"/>
    </source>
</evidence>
<dbReference type="SMART" id="SM00450">
    <property type="entry name" value="RHOD"/>
    <property type="match status" value="1"/>
</dbReference>
<dbReference type="GO" id="GO:0004810">
    <property type="term" value="F:CCA tRNA nucleotidyltransferase activity"/>
    <property type="evidence" value="ECO:0007669"/>
    <property type="project" value="InterPro"/>
</dbReference>
<keyword evidence="5 11" id="KW-0547">Nucleotide-binding</keyword>
<keyword evidence="9" id="KW-1015">Disulfide bond</keyword>
<keyword evidence="2 11" id="KW-0963">Cytoplasm</keyword>
<feature type="active site" description="Cysteine persulfide intermediate" evidence="11">
    <location>
        <position position="445"/>
    </location>
</feature>
<dbReference type="GO" id="GO:0005829">
    <property type="term" value="C:cytosol"/>
    <property type="evidence" value="ECO:0007669"/>
    <property type="project" value="TreeGrafter"/>
</dbReference>
<reference evidence="14 15" key="1">
    <citation type="journal article" date="2016" name="Nat. Commun.">
        <title>Thousands of microbial genomes shed light on interconnected biogeochemical processes in an aquifer system.</title>
        <authorList>
            <person name="Anantharaman K."/>
            <person name="Brown C.T."/>
            <person name="Hug L.A."/>
            <person name="Sharon I."/>
            <person name="Castelle C.J."/>
            <person name="Probst A.J."/>
            <person name="Thomas B.C."/>
            <person name="Singh A."/>
            <person name="Wilkins M.J."/>
            <person name="Karaoz U."/>
            <person name="Brodie E.L."/>
            <person name="Williams K.H."/>
            <person name="Hubbard S.S."/>
            <person name="Banfield J.F."/>
        </authorList>
    </citation>
    <scope>NUCLEOTIDE SEQUENCE [LARGE SCALE GENOMIC DNA]</scope>
    <source>
        <strain evidence="15">RBG_16_55_9</strain>
    </source>
</reference>
<dbReference type="Gene3D" id="3.30.2130.30">
    <property type="match status" value="1"/>
</dbReference>
<comment type="catalytic activity">
    <reaction evidence="11">
        <text>[ThiS sulfur-carrier protein]-C-terminal Gly-Gly-AMP + S-sulfanyl-L-cysteinyl-[cysteine desulfurase] + AH2 = [ThiS sulfur-carrier protein]-C-terminal-Gly-aminoethanethioate + L-cysteinyl-[cysteine desulfurase] + A + AMP + 2 H(+)</text>
        <dbReference type="Rhea" id="RHEA:43340"/>
        <dbReference type="Rhea" id="RHEA-COMP:12157"/>
        <dbReference type="Rhea" id="RHEA-COMP:12158"/>
        <dbReference type="Rhea" id="RHEA-COMP:12910"/>
        <dbReference type="Rhea" id="RHEA-COMP:19908"/>
        <dbReference type="ChEBI" id="CHEBI:13193"/>
        <dbReference type="ChEBI" id="CHEBI:15378"/>
        <dbReference type="ChEBI" id="CHEBI:17499"/>
        <dbReference type="ChEBI" id="CHEBI:29950"/>
        <dbReference type="ChEBI" id="CHEBI:61963"/>
        <dbReference type="ChEBI" id="CHEBI:90618"/>
        <dbReference type="ChEBI" id="CHEBI:232372"/>
        <dbReference type="ChEBI" id="CHEBI:456215"/>
    </reaction>
</comment>
<evidence type="ECO:0000313" key="14">
    <source>
        <dbReference type="EMBL" id="OGF57350.1"/>
    </source>
</evidence>
<dbReference type="GO" id="GO:0009229">
    <property type="term" value="P:thiamine diphosphate biosynthetic process"/>
    <property type="evidence" value="ECO:0007669"/>
    <property type="project" value="UniProtKB-UniRule"/>
</dbReference>
<dbReference type="STRING" id="1817864.A2Z21_02380"/>
<dbReference type="InterPro" id="IPR003720">
    <property type="entry name" value="tRNA_STrfase"/>
</dbReference>
<dbReference type="GO" id="GO:0002937">
    <property type="term" value="P:tRNA 4-thiouridine biosynthesis"/>
    <property type="evidence" value="ECO:0007669"/>
    <property type="project" value="TreeGrafter"/>
</dbReference>
<dbReference type="Proteomes" id="UP000179157">
    <property type="component" value="Unassembled WGS sequence"/>
</dbReference>
<keyword evidence="4 11" id="KW-0808">Transferase</keyword>
<name>A0A1F5V1R5_FRAXR</name>
<dbReference type="SUPFAM" id="SSF143437">
    <property type="entry name" value="THUMP domain-like"/>
    <property type="match status" value="1"/>
</dbReference>
<feature type="domain" description="Rhodanese" evidence="12">
    <location>
        <begin position="397"/>
        <end position="484"/>
    </location>
</feature>
<dbReference type="NCBIfam" id="TIGR00342">
    <property type="entry name" value="tRNA uracil 4-sulfurtransferase ThiI"/>
    <property type="match status" value="1"/>
</dbReference>
<sequence length="497" mass="55591">MLILIRFSGEISTKARQTRVHFTRRLTQNIKDALAGRSFKLQREWDRLYVETSSPEAAEALQRVFGIQSLSIVERRPGGHLGDVVQAGDELFRSRVKGKRFAVRARRAGDHGNDSFNSQDIARALGAALLPHALKVDLDNPEVTVYVEVRAGQAYFFTEQLPGPGGLPLGVEGRAVALVSGGFDSAVAAWFILKRGVALDYVFCNLGGAAHQQGVLRVLKILSDNWSYGDRPQLHSIDFQPLVKEMQAKTQSRYWQVLLKRLMYHAAEQVARERHSLGIVTGEAIGQVSSQTLQNLYVISQTAKLPVLRPLVGFNKEEIIAHTRRIGTYEISAAVDEYCAIVPRHPATRAPLEIVLAEEEKLDLALLERTIAEREVLDLKTLDPEELASPEMEIEEILEGAVVIDLRSPASYRVWHYPSAIYMDFFKALEGFATLDRDRTYVLYCELGLKSAHLAERMCQAGYRAFNFKGGMKNLLRYAVERDLVSPALLPMSDFLG</sequence>
<comment type="pathway">
    <text evidence="11">Cofactor biosynthesis; thiamine diphosphate biosynthesis.</text>
</comment>
<dbReference type="PANTHER" id="PTHR43209:SF1">
    <property type="entry name" value="TRNA SULFURTRANSFERASE"/>
    <property type="match status" value="1"/>
</dbReference>
<keyword evidence="3 11" id="KW-0820">tRNA-binding</keyword>
<dbReference type="Pfam" id="PF02926">
    <property type="entry name" value="THUMP"/>
    <property type="match status" value="1"/>
</dbReference>
<dbReference type="Pfam" id="PF02568">
    <property type="entry name" value="ThiI"/>
    <property type="match status" value="1"/>
</dbReference>
<dbReference type="AlphaFoldDB" id="A0A1F5V1R5"/>
<dbReference type="GO" id="GO:0052837">
    <property type="term" value="P:thiazole biosynthetic process"/>
    <property type="evidence" value="ECO:0007669"/>
    <property type="project" value="TreeGrafter"/>
</dbReference>